<accession>A0A0G4G7P2</accession>
<dbReference type="AlphaFoldDB" id="A0A0G4G7P2"/>
<dbReference type="SUPFAM" id="SSF48403">
    <property type="entry name" value="Ankyrin repeat"/>
    <property type="match status" value="1"/>
</dbReference>
<dbReference type="EMBL" id="CDMY01000586">
    <property type="protein sequence ID" value="CEM24666.1"/>
    <property type="molecule type" value="Genomic_DNA"/>
</dbReference>
<dbReference type="InParanoid" id="A0A0G4G7P2"/>
<protein>
    <submittedName>
        <fullName evidence="2">Uncharacterized protein</fullName>
    </submittedName>
</protein>
<sequence>MSERPDTDVPSAAHPVHGEAGGVDVREHGGSGQPHQDTNHDDEQQREGATAADDGGLLDSDQHNGYNFDEKSVFTFDGAAAPTDLPINWLTATNTEMLLPRGTNEATKRMAAGIVGRTLTGPHQLTALIRQQGANPRAVAGLRRKGSRCGFRTRCGLRVYSMLALAIDNTSGNTVLSIRANADLDAVALPQWTSDELQEAILTALIDGGADVNGGQARHAADGAEERPLQVAIVSGNEAAFKLLMAQDNIDLDGLWVMALPMPLLDSGHPPPPDYQTRLLSFYSTLIERSPSLATEQPHSENVLHMAAMRALGYYSQSFINIYLDIVVRHGADMTAVGGINGKTPLQTAAYLGAPYVTEYLCRRLPVDQINEPTLTPLAEAASTAYETISPYTPPEDFRMRNRKLTIRSLLRAGADIDSIGLDNNMPPSAIRAYHNAIQASLRQRQLVLAEYATVLNELPGAVISAVNNALAPHRSLAALLTPRLAVGPHEAPIFGWRIASYLFDMAAAREAISEAIGVRHSVLARRVRAAVEHFVRSAVLRASSNREVVGRKENVGSVVVRVPLQCFAVADGADSRPPHVVHTAGRLGLREVVHKARLESLGNSAPRHALRMWGLADAVVKGFNEHLGDEDCHFVWRQLGWRVEGSSGGEFVSLGID</sequence>
<evidence type="ECO:0000313" key="2">
    <source>
        <dbReference type="EMBL" id="CEM24666.1"/>
    </source>
</evidence>
<name>A0A0G4G7P2_VITBC</name>
<feature type="compositionally biased region" description="Basic and acidic residues" evidence="1">
    <location>
        <begin position="37"/>
        <end position="46"/>
    </location>
</feature>
<keyword evidence="3" id="KW-1185">Reference proteome</keyword>
<dbReference type="InterPro" id="IPR036770">
    <property type="entry name" value="Ankyrin_rpt-contain_sf"/>
</dbReference>
<proteinExistence type="predicted"/>
<evidence type="ECO:0000256" key="1">
    <source>
        <dbReference type="SAM" id="MobiDB-lite"/>
    </source>
</evidence>
<evidence type="ECO:0000313" key="3">
    <source>
        <dbReference type="Proteomes" id="UP000041254"/>
    </source>
</evidence>
<dbReference type="Proteomes" id="UP000041254">
    <property type="component" value="Unassembled WGS sequence"/>
</dbReference>
<dbReference type="PhylomeDB" id="A0A0G4G7P2"/>
<dbReference type="Gene3D" id="1.25.40.20">
    <property type="entry name" value="Ankyrin repeat-containing domain"/>
    <property type="match status" value="1"/>
</dbReference>
<feature type="region of interest" description="Disordered" evidence="1">
    <location>
        <begin position="1"/>
        <end position="64"/>
    </location>
</feature>
<reference evidence="2 3" key="1">
    <citation type="submission" date="2014-11" db="EMBL/GenBank/DDBJ databases">
        <authorList>
            <person name="Zhu J."/>
            <person name="Qi W."/>
            <person name="Song R."/>
        </authorList>
    </citation>
    <scope>NUCLEOTIDE SEQUENCE [LARGE SCALE GENOMIC DNA]</scope>
</reference>
<gene>
    <name evidence="2" type="ORF">Vbra_9713</name>
</gene>
<dbReference type="VEuPathDB" id="CryptoDB:Vbra_9713"/>
<organism evidence="2 3">
    <name type="scientific">Vitrella brassicaformis (strain CCMP3155)</name>
    <dbReference type="NCBI Taxonomy" id="1169540"/>
    <lineage>
        <taxon>Eukaryota</taxon>
        <taxon>Sar</taxon>
        <taxon>Alveolata</taxon>
        <taxon>Colpodellida</taxon>
        <taxon>Vitrellaceae</taxon>
        <taxon>Vitrella</taxon>
    </lineage>
</organism>